<protein>
    <submittedName>
        <fullName evidence="2">Uncharacterized protein</fullName>
    </submittedName>
</protein>
<evidence type="ECO:0000313" key="3">
    <source>
        <dbReference type="Proteomes" id="UP000297280"/>
    </source>
</evidence>
<gene>
    <name evidence="2" type="ORF">BPOR_0547g00030</name>
</gene>
<accession>A0A4Z1KKK4</accession>
<reference evidence="2 3" key="1">
    <citation type="submission" date="2017-12" db="EMBL/GenBank/DDBJ databases">
        <title>Comparative genomics of Botrytis spp.</title>
        <authorList>
            <person name="Valero-Jimenez C.A."/>
            <person name="Tapia P."/>
            <person name="Veloso J."/>
            <person name="Silva-Moreno E."/>
            <person name="Staats M."/>
            <person name="Valdes J.H."/>
            <person name="Van Kan J.A.L."/>
        </authorList>
    </citation>
    <scope>NUCLEOTIDE SEQUENCE [LARGE SCALE GENOMIC DNA]</scope>
    <source>
        <strain evidence="2 3">MUCL3349</strain>
    </source>
</reference>
<evidence type="ECO:0000256" key="1">
    <source>
        <dbReference type="SAM" id="MobiDB-lite"/>
    </source>
</evidence>
<dbReference type="Proteomes" id="UP000297280">
    <property type="component" value="Unassembled WGS sequence"/>
</dbReference>
<dbReference type="EMBL" id="PQXO01000546">
    <property type="protein sequence ID" value="TGO84114.1"/>
    <property type="molecule type" value="Genomic_DNA"/>
</dbReference>
<sequence>MSEADHLKRKEQRNSEHTNKNTGSDASPLPPRNDSTHRLTKSSRSSEQFLLGSREREVEQAHEEDTAGKKERRLAGDQFSHDLWYKPREELDESPPHKGCPGCKSLCKCPGAWRWWPGWGGN</sequence>
<evidence type="ECO:0000313" key="2">
    <source>
        <dbReference type="EMBL" id="TGO84114.1"/>
    </source>
</evidence>
<comment type="caution">
    <text evidence="2">The sequence shown here is derived from an EMBL/GenBank/DDBJ whole genome shotgun (WGS) entry which is preliminary data.</text>
</comment>
<keyword evidence="3" id="KW-1185">Reference proteome</keyword>
<organism evidence="2 3">
    <name type="scientific">Botrytis porri</name>
    <dbReference type="NCBI Taxonomy" id="87229"/>
    <lineage>
        <taxon>Eukaryota</taxon>
        <taxon>Fungi</taxon>
        <taxon>Dikarya</taxon>
        <taxon>Ascomycota</taxon>
        <taxon>Pezizomycotina</taxon>
        <taxon>Leotiomycetes</taxon>
        <taxon>Helotiales</taxon>
        <taxon>Sclerotiniaceae</taxon>
        <taxon>Botrytis</taxon>
    </lineage>
</organism>
<dbReference type="AlphaFoldDB" id="A0A4Z1KKK4"/>
<feature type="compositionally biased region" description="Basic and acidic residues" evidence="1">
    <location>
        <begin position="1"/>
        <end position="19"/>
    </location>
</feature>
<proteinExistence type="predicted"/>
<feature type="compositionally biased region" description="Basic and acidic residues" evidence="1">
    <location>
        <begin position="53"/>
        <end position="80"/>
    </location>
</feature>
<name>A0A4Z1KKK4_9HELO</name>
<feature type="region of interest" description="Disordered" evidence="1">
    <location>
        <begin position="1"/>
        <end position="80"/>
    </location>
</feature>